<feature type="transmembrane region" description="Helical" evidence="14">
    <location>
        <begin position="204"/>
        <end position="222"/>
    </location>
</feature>
<dbReference type="EC" id="4.2.1.134" evidence="4 14"/>
<evidence type="ECO:0000256" key="13">
    <source>
        <dbReference type="ARBA" id="ARBA00036671"/>
    </source>
</evidence>
<proteinExistence type="inferred from homology"/>
<comment type="subcellular location">
    <subcellularLocation>
        <location evidence="14">Endoplasmic reticulum membrane</location>
        <topology evidence="14">Multi-pass membrane protein</topology>
    </subcellularLocation>
    <subcellularLocation>
        <location evidence="1">Membrane</location>
        <topology evidence="1">Multi-pass membrane protein</topology>
    </subcellularLocation>
</comment>
<keyword evidence="9 14" id="KW-0443">Lipid metabolism</keyword>
<dbReference type="GO" id="GO:0030148">
    <property type="term" value="P:sphingolipid biosynthetic process"/>
    <property type="evidence" value="ECO:0007669"/>
    <property type="project" value="TreeGrafter"/>
</dbReference>
<evidence type="ECO:0000256" key="8">
    <source>
        <dbReference type="ARBA" id="ARBA00022989"/>
    </source>
</evidence>
<name>A0A1Y2J2S0_TRAC3</name>
<evidence type="ECO:0000256" key="12">
    <source>
        <dbReference type="ARBA" id="ARBA00023239"/>
    </source>
</evidence>
<accession>A0A1Y2J2S0</accession>
<keyword evidence="14" id="KW-0256">Endoplasmic reticulum</keyword>
<keyword evidence="5 14" id="KW-0444">Lipid biosynthesis</keyword>
<evidence type="ECO:0000256" key="14">
    <source>
        <dbReference type="RuleBase" id="RU363109"/>
    </source>
</evidence>
<sequence>MASIEEVDPPKQQAKQKRGPPPLVKYYLVLYNILSALGWTYVLVCTLVHLFNLDHASYTSPLHAWLARIPYLPAARKFFAKSAASRLEASLPPWAIPVLRRAGTTYARVGRQTAFVQSWAALEVVHVLLGWVRSPLVTTLIQVGSRLYLVWGITYQFPAETHSNPLYASMVLSWSITEVVRYTFYACNLLGSETRLLLFLRYTLFYVLYPTGASSEALLIYATLPHTGGLSNVFNAPSAFEGLHAVVRQVLFLVWWPGLYVMYTHMMRQRRKVFGGGKTLGVKPKSL</sequence>
<dbReference type="Proteomes" id="UP000193067">
    <property type="component" value="Unassembled WGS sequence"/>
</dbReference>
<dbReference type="UniPathway" id="UPA00094"/>
<evidence type="ECO:0000256" key="10">
    <source>
        <dbReference type="ARBA" id="ARBA00023136"/>
    </source>
</evidence>
<keyword evidence="16" id="KW-1185">Reference proteome</keyword>
<keyword evidence="6 14" id="KW-0812">Transmembrane</keyword>
<dbReference type="GO" id="GO:0042761">
    <property type="term" value="P:very long-chain fatty acid biosynthetic process"/>
    <property type="evidence" value="ECO:0007669"/>
    <property type="project" value="TreeGrafter"/>
</dbReference>
<dbReference type="GO" id="GO:0030497">
    <property type="term" value="P:fatty acid elongation"/>
    <property type="evidence" value="ECO:0007669"/>
    <property type="project" value="TreeGrafter"/>
</dbReference>
<feature type="transmembrane region" description="Helical" evidence="14">
    <location>
        <begin position="26"/>
        <end position="51"/>
    </location>
</feature>
<organism evidence="15 16">
    <name type="scientific">Trametes coccinea (strain BRFM310)</name>
    <name type="common">Pycnoporus coccineus</name>
    <dbReference type="NCBI Taxonomy" id="1353009"/>
    <lineage>
        <taxon>Eukaryota</taxon>
        <taxon>Fungi</taxon>
        <taxon>Dikarya</taxon>
        <taxon>Basidiomycota</taxon>
        <taxon>Agaricomycotina</taxon>
        <taxon>Agaricomycetes</taxon>
        <taxon>Polyporales</taxon>
        <taxon>Polyporaceae</taxon>
        <taxon>Trametes</taxon>
    </lineage>
</organism>
<dbReference type="EMBL" id="KZ084089">
    <property type="protein sequence ID" value="OSD06751.1"/>
    <property type="molecule type" value="Genomic_DNA"/>
</dbReference>
<keyword evidence="8 14" id="KW-1133">Transmembrane helix</keyword>
<evidence type="ECO:0000256" key="3">
    <source>
        <dbReference type="ARBA" id="ARBA00007811"/>
    </source>
</evidence>
<evidence type="ECO:0000256" key="5">
    <source>
        <dbReference type="ARBA" id="ARBA00022516"/>
    </source>
</evidence>
<evidence type="ECO:0000256" key="4">
    <source>
        <dbReference type="ARBA" id="ARBA00013122"/>
    </source>
</evidence>
<reference evidence="15 16" key="1">
    <citation type="journal article" date="2015" name="Biotechnol. Biofuels">
        <title>Enhanced degradation of softwood versus hardwood by the white-rot fungus Pycnoporus coccineus.</title>
        <authorList>
            <person name="Couturier M."/>
            <person name="Navarro D."/>
            <person name="Chevret D."/>
            <person name="Henrissat B."/>
            <person name="Piumi F."/>
            <person name="Ruiz-Duenas F.J."/>
            <person name="Martinez A.T."/>
            <person name="Grigoriev I.V."/>
            <person name="Riley R."/>
            <person name="Lipzen A."/>
            <person name="Berrin J.G."/>
            <person name="Master E.R."/>
            <person name="Rosso M.N."/>
        </authorList>
    </citation>
    <scope>NUCLEOTIDE SEQUENCE [LARGE SCALE GENOMIC DNA]</scope>
    <source>
        <strain evidence="15 16">BRFM310</strain>
    </source>
</reference>
<evidence type="ECO:0000256" key="11">
    <source>
        <dbReference type="ARBA" id="ARBA00023160"/>
    </source>
</evidence>
<evidence type="ECO:0000313" key="16">
    <source>
        <dbReference type="Proteomes" id="UP000193067"/>
    </source>
</evidence>
<feature type="transmembrane region" description="Helical" evidence="14">
    <location>
        <begin position="242"/>
        <end position="263"/>
    </location>
</feature>
<evidence type="ECO:0000256" key="2">
    <source>
        <dbReference type="ARBA" id="ARBA00005194"/>
    </source>
</evidence>
<dbReference type="OrthoDB" id="46988at2759"/>
<comment type="function">
    <text evidence="14">Catalyzes the third of the four reactions of the long-chain fatty acids elongation cycle. This endoplasmic reticulum-bound enzymatic process, allows the addition of two carbons to the chain of long- and very long-chain fatty acids/VLCFAs per cycle. This enzyme catalyzes the dehydration of the 3-hydroxyacyl-CoA intermediate into trans-2,3-enoyl-CoA, within each cycle of fatty acid elongation. Thereby, it participates to the production of VLCFAs of different chain lengths that are involved in multiple biological processes as precursors of membrane lipids and lipid mediators.</text>
</comment>
<dbReference type="GO" id="GO:0102158">
    <property type="term" value="F:very-long-chain (3R)-3-hydroxyacyl-CoA dehydratase activity"/>
    <property type="evidence" value="ECO:0007669"/>
    <property type="project" value="UniProtKB-EC"/>
</dbReference>
<keyword evidence="10 14" id="KW-0472">Membrane</keyword>
<comment type="pathway">
    <text evidence="2 14">Lipid metabolism; fatty acid biosynthesis.</text>
</comment>
<dbReference type="InterPro" id="IPR007482">
    <property type="entry name" value="Tyr_Pase-like_PTPLA"/>
</dbReference>
<dbReference type="PANTHER" id="PTHR11035">
    <property type="entry name" value="VERY-LONG-CHAIN (3R)-3-HYDROXYACYL-COA DEHYDRATASE"/>
    <property type="match status" value="1"/>
</dbReference>
<keyword evidence="11 14" id="KW-0275">Fatty acid biosynthesis</keyword>
<evidence type="ECO:0000256" key="1">
    <source>
        <dbReference type="ARBA" id="ARBA00004141"/>
    </source>
</evidence>
<dbReference type="GO" id="GO:0005789">
    <property type="term" value="C:endoplasmic reticulum membrane"/>
    <property type="evidence" value="ECO:0007669"/>
    <property type="project" value="UniProtKB-SubCell"/>
</dbReference>
<keyword evidence="12 14" id="KW-0456">Lyase</keyword>
<comment type="caution">
    <text evidence="14">Lacks conserved residue(s) required for the propagation of feature annotation.</text>
</comment>
<dbReference type="AlphaFoldDB" id="A0A1Y2J2S0"/>
<evidence type="ECO:0000256" key="6">
    <source>
        <dbReference type="ARBA" id="ARBA00022692"/>
    </source>
</evidence>
<comment type="similarity">
    <text evidence="3 14">Belongs to the very long-chain fatty acids dehydratase HACD family.</text>
</comment>
<gene>
    <name evidence="15" type="ORF">PYCCODRAFT_1430940</name>
</gene>
<evidence type="ECO:0000256" key="7">
    <source>
        <dbReference type="ARBA" id="ARBA00022832"/>
    </source>
</evidence>
<dbReference type="STRING" id="1353009.A0A1Y2J2S0"/>
<comment type="catalytic activity">
    <reaction evidence="13 14">
        <text>a very-long-chain (3R)-3-hydroxyacyl-CoA = a very-long-chain (2E)-enoyl-CoA + H2O</text>
        <dbReference type="Rhea" id="RHEA:45812"/>
        <dbReference type="ChEBI" id="CHEBI:15377"/>
        <dbReference type="ChEBI" id="CHEBI:83728"/>
        <dbReference type="ChEBI" id="CHEBI:85440"/>
        <dbReference type="EC" id="4.2.1.134"/>
    </reaction>
</comment>
<dbReference type="PANTHER" id="PTHR11035:SF3">
    <property type="entry name" value="VERY-LONG-CHAIN (3R)-3-HYDROXYACYL-COA DEHYDRATASE"/>
    <property type="match status" value="1"/>
</dbReference>
<evidence type="ECO:0000313" key="15">
    <source>
        <dbReference type="EMBL" id="OSD06751.1"/>
    </source>
</evidence>
<dbReference type="Pfam" id="PF04387">
    <property type="entry name" value="PTPLA"/>
    <property type="match status" value="1"/>
</dbReference>
<protein>
    <recommendedName>
        <fullName evidence="4 14">Very-long-chain (3R)-3-hydroxyacyl-CoA dehydratase</fullName>
        <ecNumber evidence="4 14">4.2.1.134</ecNumber>
    </recommendedName>
</protein>
<evidence type="ECO:0000256" key="9">
    <source>
        <dbReference type="ARBA" id="ARBA00023098"/>
    </source>
</evidence>
<keyword evidence="7 14" id="KW-0276">Fatty acid metabolism</keyword>